<evidence type="ECO:0000256" key="3">
    <source>
        <dbReference type="ARBA" id="ARBA00022475"/>
    </source>
</evidence>
<dbReference type="PANTHER" id="PTHR33508:SF1">
    <property type="entry name" value="UPF0056 MEMBRANE PROTEIN YHCE"/>
    <property type="match status" value="1"/>
</dbReference>
<dbReference type="InterPro" id="IPR002771">
    <property type="entry name" value="Multi_antbiot-R_MarC"/>
</dbReference>
<keyword evidence="9" id="KW-1185">Reference proteome</keyword>
<dbReference type="RefSeq" id="WP_344468205.1">
    <property type="nucleotide sequence ID" value="NZ_BAAANT010000036.1"/>
</dbReference>
<evidence type="ECO:0000256" key="5">
    <source>
        <dbReference type="ARBA" id="ARBA00022989"/>
    </source>
</evidence>
<evidence type="ECO:0000256" key="1">
    <source>
        <dbReference type="ARBA" id="ARBA00004651"/>
    </source>
</evidence>
<organism evidence="8 9">
    <name type="scientific">Kitasatospora kazusensis</name>
    <dbReference type="NCBI Taxonomy" id="407974"/>
    <lineage>
        <taxon>Bacteria</taxon>
        <taxon>Bacillati</taxon>
        <taxon>Actinomycetota</taxon>
        <taxon>Actinomycetes</taxon>
        <taxon>Kitasatosporales</taxon>
        <taxon>Streptomycetaceae</taxon>
        <taxon>Kitasatospora</taxon>
    </lineage>
</organism>
<feature type="transmembrane region" description="Helical" evidence="7">
    <location>
        <begin position="76"/>
        <end position="95"/>
    </location>
</feature>
<dbReference type="Proteomes" id="UP001422759">
    <property type="component" value="Unassembled WGS sequence"/>
</dbReference>
<feature type="transmembrane region" description="Helical" evidence="7">
    <location>
        <begin position="142"/>
        <end position="166"/>
    </location>
</feature>
<evidence type="ECO:0000256" key="2">
    <source>
        <dbReference type="ARBA" id="ARBA00009784"/>
    </source>
</evidence>
<comment type="similarity">
    <text evidence="2 7">Belongs to the UPF0056 (MarC) family.</text>
</comment>
<sequence>MSAFNLSSAFVTFFAVVGPPKVLLAFAHVAKTRTSAELRKLTLVTTLVSAVVGVTMAYTADWLTTFFHISDESLQLAGGVIFFIYAVALVLGIHLGSGSAEDDEGQLAGPLAEGVRELMLPYVASPLAITAVLVESLEKDTWSWHSTIASAYVAVVAINCVCVLLLSRLLRRTHQTSLEVLSRLLGLLLAAVGVELFLNGLSGLGVHLPNSTH</sequence>
<evidence type="ECO:0000313" key="8">
    <source>
        <dbReference type="EMBL" id="GAA2152873.1"/>
    </source>
</evidence>
<feature type="transmembrane region" description="Helical" evidence="7">
    <location>
        <begin position="41"/>
        <end position="64"/>
    </location>
</feature>
<comment type="caution">
    <text evidence="7">Lacks conserved residue(s) required for the propagation of feature annotation.</text>
</comment>
<name>A0ABN3A2X4_9ACTN</name>
<protein>
    <recommendedName>
        <fullName evidence="7">UPF0056 membrane protein</fullName>
    </recommendedName>
</protein>
<accession>A0ABN3A2X4</accession>
<feature type="transmembrane region" description="Helical" evidence="7">
    <location>
        <begin position="187"/>
        <end position="208"/>
    </location>
</feature>
<evidence type="ECO:0000313" key="9">
    <source>
        <dbReference type="Proteomes" id="UP001422759"/>
    </source>
</evidence>
<reference evidence="8 9" key="1">
    <citation type="journal article" date="2019" name="Int. J. Syst. Evol. Microbiol.">
        <title>The Global Catalogue of Microorganisms (GCM) 10K type strain sequencing project: providing services to taxonomists for standard genome sequencing and annotation.</title>
        <authorList>
            <consortium name="The Broad Institute Genomics Platform"/>
            <consortium name="The Broad Institute Genome Sequencing Center for Infectious Disease"/>
            <person name="Wu L."/>
            <person name="Ma J."/>
        </authorList>
    </citation>
    <scope>NUCLEOTIDE SEQUENCE [LARGE SCALE GENOMIC DNA]</scope>
    <source>
        <strain evidence="8 9">JCM 14560</strain>
    </source>
</reference>
<gene>
    <name evidence="8" type="ORF">GCM10009760_50060</name>
</gene>
<keyword evidence="5 7" id="KW-1133">Transmembrane helix</keyword>
<evidence type="ECO:0000256" key="4">
    <source>
        <dbReference type="ARBA" id="ARBA00022692"/>
    </source>
</evidence>
<comment type="caution">
    <text evidence="8">The sequence shown here is derived from an EMBL/GenBank/DDBJ whole genome shotgun (WGS) entry which is preliminary data.</text>
</comment>
<dbReference type="EMBL" id="BAAANT010000036">
    <property type="protein sequence ID" value="GAA2152873.1"/>
    <property type="molecule type" value="Genomic_DNA"/>
</dbReference>
<evidence type="ECO:0000256" key="6">
    <source>
        <dbReference type="ARBA" id="ARBA00023136"/>
    </source>
</evidence>
<proteinExistence type="inferred from homology"/>
<comment type="subcellular location">
    <subcellularLocation>
        <location evidence="1 7">Cell membrane</location>
        <topology evidence="1 7">Multi-pass membrane protein</topology>
    </subcellularLocation>
</comment>
<evidence type="ECO:0000256" key="7">
    <source>
        <dbReference type="RuleBase" id="RU362048"/>
    </source>
</evidence>
<keyword evidence="4 7" id="KW-0812">Transmembrane</keyword>
<dbReference type="Pfam" id="PF01914">
    <property type="entry name" value="MarC"/>
    <property type="match status" value="1"/>
</dbReference>
<dbReference type="PANTHER" id="PTHR33508">
    <property type="entry name" value="UPF0056 MEMBRANE PROTEIN YHCE"/>
    <property type="match status" value="1"/>
</dbReference>
<keyword evidence="3" id="KW-1003">Cell membrane</keyword>
<keyword evidence="6 7" id="KW-0472">Membrane</keyword>